<feature type="chain" id="PRO_5035250216" evidence="1">
    <location>
        <begin position="23"/>
        <end position="264"/>
    </location>
</feature>
<evidence type="ECO:0000256" key="1">
    <source>
        <dbReference type="SAM" id="SignalP"/>
    </source>
</evidence>
<organism evidence="2 3">
    <name type="scientific">Limnovirga soli</name>
    <dbReference type="NCBI Taxonomy" id="2656915"/>
    <lineage>
        <taxon>Bacteria</taxon>
        <taxon>Pseudomonadati</taxon>
        <taxon>Bacteroidota</taxon>
        <taxon>Chitinophagia</taxon>
        <taxon>Chitinophagales</taxon>
        <taxon>Chitinophagaceae</taxon>
        <taxon>Limnovirga</taxon>
    </lineage>
</organism>
<gene>
    <name evidence="2" type="ORF">GD597_07870</name>
</gene>
<proteinExistence type="predicted"/>
<dbReference type="AlphaFoldDB" id="A0A8J8JTN1"/>
<keyword evidence="1" id="KW-0732">Signal</keyword>
<accession>A0A8J8JTN1</accession>
<sequence length="264" mass="29503">MKLYLSAILIMFCCSTTSHLIAQSNQDSLLQAKSEKWTVKMHQGMTGMAKPVFGPYTTLDIDKADSAVIRSRSKDAPYFGMELSDKGGDFDISRVKTVTKRKYYILSLADATDTISATFAIASESHEKKETFFGKMISKNNDNQNEVLDYNRNISGILSTNIDTASWHFFIGNFTSGGRQTAAAIMPMASISDGYLMQSNDSIYMQMFSSFSAQIVLIDKNGENLAAISYQKQKPDIWIRNDIDKNRRQAIALLFAVILGIRNM</sequence>
<evidence type="ECO:0000313" key="3">
    <source>
        <dbReference type="Proteomes" id="UP000598971"/>
    </source>
</evidence>
<feature type="signal peptide" evidence="1">
    <location>
        <begin position="1"/>
        <end position="22"/>
    </location>
</feature>
<evidence type="ECO:0000313" key="2">
    <source>
        <dbReference type="EMBL" id="NNV55370.1"/>
    </source>
</evidence>
<name>A0A8J8JTN1_9BACT</name>
<keyword evidence="3" id="KW-1185">Reference proteome</keyword>
<dbReference type="RefSeq" id="WP_171607296.1">
    <property type="nucleotide sequence ID" value="NZ_WHPF01000005.1"/>
</dbReference>
<dbReference type="EMBL" id="WHPF01000005">
    <property type="protein sequence ID" value="NNV55370.1"/>
    <property type="molecule type" value="Genomic_DNA"/>
</dbReference>
<reference evidence="2" key="1">
    <citation type="submission" date="2019-10" db="EMBL/GenBank/DDBJ databases">
        <title>Draft genome sequence of Panacibacter sp. KCS-6.</title>
        <authorList>
            <person name="Yim K.J."/>
        </authorList>
    </citation>
    <scope>NUCLEOTIDE SEQUENCE</scope>
    <source>
        <strain evidence="2">KCS-6</strain>
    </source>
</reference>
<dbReference type="Proteomes" id="UP000598971">
    <property type="component" value="Unassembled WGS sequence"/>
</dbReference>
<protein>
    <submittedName>
        <fullName evidence="2">Uncharacterized protein</fullName>
    </submittedName>
</protein>
<comment type="caution">
    <text evidence="2">The sequence shown here is derived from an EMBL/GenBank/DDBJ whole genome shotgun (WGS) entry which is preliminary data.</text>
</comment>